<keyword evidence="2" id="KW-1185">Reference proteome</keyword>
<name>A0A0F4ZD62_9PEZI</name>
<dbReference type="Pfam" id="PF05971">
    <property type="entry name" value="Methyltransf_10"/>
    <property type="match status" value="1"/>
</dbReference>
<dbReference type="InterPro" id="IPR050320">
    <property type="entry name" value="N5-glutamine_MTase"/>
</dbReference>
<evidence type="ECO:0000313" key="2">
    <source>
        <dbReference type="Proteomes" id="UP000033483"/>
    </source>
</evidence>
<dbReference type="Gene3D" id="1.10.8.10">
    <property type="entry name" value="DNA helicase RuvA subunit, C-terminal domain"/>
    <property type="match status" value="1"/>
</dbReference>
<dbReference type="CDD" id="cd02440">
    <property type="entry name" value="AdoMet_MTases"/>
    <property type="match status" value="1"/>
</dbReference>
<dbReference type="InterPro" id="IPR010286">
    <property type="entry name" value="METTL16/RlmF"/>
</dbReference>
<dbReference type="PANTHER" id="PTHR18895:SF74">
    <property type="entry name" value="MTRF1L RELEASE FACTOR GLUTAMINE METHYLTRANSFERASE"/>
    <property type="match status" value="1"/>
</dbReference>
<dbReference type="OrthoDB" id="269872at2759"/>
<sequence>MPRLPPRLLIHALRKSPFLALLLPICRDLSSARNELRWLTEHISATIPTLSASAHHSLLRSLCLRRRAGEPLQYILGTQPFGPLDIKCRPGVLVPRAETEAYTMYLADMLVRRFRGKGVRVLDLCTGTGCIPLLLYTKLFRAARRLRVTGVDISPTALSLSDENLEHNMRLGVLPMSSDVSRISFEHGDVFENSVVEALVAEGPWHVLTCNPPYISATAWHDSAQGLSRSTRKFEPRLALTPAADLPRSAECAPQDVFYERVLAVARQVQSQVVLLEVGDVEQAVRVLRMLDGSEAEVEVWRDWPDMTRLPEEDEDLLVQKRDGIEWRVKCRGSGNIRSIFIVRHV</sequence>
<dbReference type="PANTHER" id="PTHR18895">
    <property type="entry name" value="HEMK METHYLTRANSFERASE"/>
    <property type="match status" value="1"/>
</dbReference>
<dbReference type="GO" id="GO:0008168">
    <property type="term" value="F:methyltransferase activity"/>
    <property type="evidence" value="ECO:0007669"/>
    <property type="project" value="InterPro"/>
</dbReference>
<protein>
    <submittedName>
        <fullName evidence="1">Uncharacterized protein</fullName>
    </submittedName>
</protein>
<proteinExistence type="predicted"/>
<dbReference type="SUPFAM" id="SSF53335">
    <property type="entry name" value="S-adenosyl-L-methionine-dependent methyltransferases"/>
    <property type="match status" value="1"/>
</dbReference>
<dbReference type="Gene3D" id="3.40.50.150">
    <property type="entry name" value="Vaccinia Virus protein VP39"/>
    <property type="match status" value="1"/>
</dbReference>
<organism evidence="1 2">
    <name type="scientific">Thielaviopsis punctulata</name>
    <dbReference type="NCBI Taxonomy" id="72032"/>
    <lineage>
        <taxon>Eukaryota</taxon>
        <taxon>Fungi</taxon>
        <taxon>Dikarya</taxon>
        <taxon>Ascomycota</taxon>
        <taxon>Pezizomycotina</taxon>
        <taxon>Sordariomycetes</taxon>
        <taxon>Hypocreomycetidae</taxon>
        <taxon>Microascales</taxon>
        <taxon>Ceratocystidaceae</taxon>
        <taxon>Thielaviopsis</taxon>
    </lineage>
</organism>
<dbReference type="AlphaFoldDB" id="A0A0F4ZD62"/>
<evidence type="ECO:0000313" key="1">
    <source>
        <dbReference type="EMBL" id="KKA28467.1"/>
    </source>
</evidence>
<dbReference type="EMBL" id="LAEV01001305">
    <property type="protein sequence ID" value="KKA28467.1"/>
    <property type="molecule type" value="Genomic_DNA"/>
</dbReference>
<reference evidence="1 2" key="1">
    <citation type="submission" date="2015-03" db="EMBL/GenBank/DDBJ databases">
        <authorList>
            <person name="Radwan O."/>
            <person name="Al-Naeli F.A."/>
            <person name="Rendon G.A."/>
            <person name="Fields C."/>
        </authorList>
    </citation>
    <scope>NUCLEOTIDE SEQUENCE [LARGE SCALE GENOMIC DNA]</scope>
    <source>
        <strain evidence="1">CR-DP1</strain>
    </source>
</reference>
<dbReference type="InterPro" id="IPR029063">
    <property type="entry name" value="SAM-dependent_MTases_sf"/>
</dbReference>
<comment type="caution">
    <text evidence="1">The sequence shown here is derived from an EMBL/GenBank/DDBJ whole genome shotgun (WGS) entry which is preliminary data.</text>
</comment>
<accession>A0A0F4ZD62</accession>
<dbReference type="Proteomes" id="UP000033483">
    <property type="component" value="Unassembled WGS sequence"/>
</dbReference>
<dbReference type="GO" id="GO:0005739">
    <property type="term" value="C:mitochondrion"/>
    <property type="evidence" value="ECO:0007669"/>
    <property type="project" value="TreeGrafter"/>
</dbReference>
<gene>
    <name evidence="1" type="ORF">TD95_002536</name>
</gene>